<evidence type="ECO:0000256" key="6">
    <source>
        <dbReference type="ARBA" id="ARBA00022512"/>
    </source>
</evidence>
<evidence type="ECO:0000256" key="18">
    <source>
        <dbReference type="ARBA" id="ARBA00057335"/>
    </source>
</evidence>
<keyword evidence="8" id="KW-0479">Metal-binding</keyword>
<dbReference type="InterPro" id="IPR012334">
    <property type="entry name" value="Pectin_lyas_fold"/>
</dbReference>
<dbReference type="InterPro" id="IPR016181">
    <property type="entry name" value="Acyl_CoA_acyltransferase"/>
</dbReference>
<organism evidence="23 24">
    <name type="scientific">Senna tora</name>
    <dbReference type="NCBI Taxonomy" id="362788"/>
    <lineage>
        <taxon>Eukaryota</taxon>
        <taxon>Viridiplantae</taxon>
        <taxon>Streptophyta</taxon>
        <taxon>Embryophyta</taxon>
        <taxon>Tracheophyta</taxon>
        <taxon>Spermatophyta</taxon>
        <taxon>Magnoliopsida</taxon>
        <taxon>eudicotyledons</taxon>
        <taxon>Gunneridae</taxon>
        <taxon>Pentapetalae</taxon>
        <taxon>rosids</taxon>
        <taxon>fabids</taxon>
        <taxon>Fabales</taxon>
        <taxon>Fabaceae</taxon>
        <taxon>Caesalpinioideae</taxon>
        <taxon>Cassia clade</taxon>
        <taxon>Senna</taxon>
    </lineage>
</organism>
<dbReference type="SUPFAM" id="SSF55729">
    <property type="entry name" value="Acyl-CoA N-acyltransferases (Nat)"/>
    <property type="match status" value="1"/>
</dbReference>
<keyword evidence="14" id="KW-0325">Glycoprotein</keyword>
<dbReference type="Gene3D" id="3.40.630.30">
    <property type="match status" value="1"/>
</dbReference>
<dbReference type="SMART" id="SM00249">
    <property type="entry name" value="PHD"/>
    <property type="match status" value="2"/>
</dbReference>
<dbReference type="Gene3D" id="2.160.20.10">
    <property type="entry name" value="Single-stranded right-handed beta-helix, Pectin lyase-like"/>
    <property type="match status" value="1"/>
</dbReference>
<evidence type="ECO:0000256" key="14">
    <source>
        <dbReference type="ARBA" id="ARBA00023180"/>
    </source>
</evidence>
<dbReference type="EMBL" id="JAAIUW010000013">
    <property type="protein sequence ID" value="KAF7804386.1"/>
    <property type="molecule type" value="Genomic_DNA"/>
</dbReference>
<keyword evidence="9" id="KW-0732">Signal</keyword>
<dbReference type="SUPFAM" id="SSF51126">
    <property type="entry name" value="Pectin lyase-like"/>
    <property type="match status" value="1"/>
</dbReference>
<dbReference type="FunFam" id="2.160.20.10:FF:000033">
    <property type="entry name" value="Pectinesterase"/>
    <property type="match status" value="1"/>
</dbReference>
<dbReference type="CDD" id="cd15539">
    <property type="entry name" value="PHD1_AIRE"/>
    <property type="match status" value="1"/>
</dbReference>
<dbReference type="UniPathway" id="UPA00545">
    <property type="reaction ID" value="UER00823"/>
</dbReference>
<keyword evidence="10 19" id="KW-0863">Zinc-finger</keyword>
<evidence type="ECO:0000259" key="21">
    <source>
        <dbReference type="PROSITE" id="PS50016"/>
    </source>
</evidence>
<dbReference type="InterPro" id="IPR011050">
    <property type="entry name" value="Pectin_lyase_fold/virulence"/>
</dbReference>
<comment type="catalytic activity">
    <reaction evidence="17">
        <text>[(1-&gt;4)-alpha-D-galacturonosyl methyl ester](n) + n H2O = [(1-&gt;4)-alpha-D-galacturonosyl](n) + n methanol + n H(+)</text>
        <dbReference type="Rhea" id="RHEA:22380"/>
        <dbReference type="Rhea" id="RHEA-COMP:14570"/>
        <dbReference type="Rhea" id="RHEA-COMP:14573"/>
        <dbReference type="ChEBI" id="CHEBI:15377"/>
        <dbReference type="ChEBI" id="CHEBI:15378"/>
        <dbReference type="ChEBI" id="CHEBI:17790"/>
        <dbReference type="ChEBI" id="CHEBI:140522"/>
        <dbReference type="ChEBI" id="CHEBI:140523"/>
        <dbReference type="EC" id="3.1.1.11"/>
    </reaction>
</comment>
<comment type="similarity">
    <text evidence="4">Belongs to the pectinesterase family.</text>
</comment>
<dbReference type="InterPro" id="IPR032308">
    <property type="entry name" value="TDBD"/>
</dbReference>
<dbReference type="GO" id="GO:0045490">
    <property type="term" value="P:pectin catabolic process"/>
    <property type="evidence" value="ECO:0007669"/>
    <property type="project" value="UniProtKB-UniPathway"/>
</dbReference>
<reference evidence="23" key="1">
    <citation type="submission" date="2020-09" db="EMBL/GenBank/DDBJ databases">
        <title>Genome-Enabled Discovery of Anthraquinone Biosynthesis in Senna tora.</title>
        <authorList>
            <person name="Kang S.-H."/>
            <person name="Pandey R.P."/>
            <person name="Lee C.-M."/>
            <person name="Sim J.-S."/>
            <person name="Jeong J.-T."/>
            <person name="Choi B.-S."/>
            <person name="Jung M."/>
            <person name="Ginzburg D."/>
            <person name="Zhao K."/>
            <person name="Won S.Y."/>
            <person name="Oh T.-J."/>
            <person name="Yu Y."/>
            <person name="Kim N.-H."/>
            <person name="Lee O.R."/>
            <person name="Lee T.-H."/>
            <person name="Bashyal P."/>
            <person name="Kim T.-S."/>
            <person name="Lee W.-H."/>
            <person name="Kawkins C."/>
            <person name="Kim C.-K."/>
            <person name="Kim J.S."/>
            <person name="Ahn B.O."/>
            <person name="Rhee S.Y."/>
            <person name="Sohng J.K."/>
        </authorList>
    </citation>
    <scope>NUCLEOTIDE SEQUENCE</scope>
    <source>
        <tissue evidence="23">Leaf</tissue>
    </source>
</reference>
<evidence type="ECO:0000313" key="23">
    <source>
        <dbReference type="EMBL" id="KAF7804386.1"/>
    </source>
</evidence>
<dbReference type="PANTHER" id="PTHR47025">
    <property type="entry name" value="AUTOIMMUNE REGULATOR"/>
    <property type="match status" value="1"/>
</dbReference>
<dbReference type="InterPro" id="IPR011011">
    <property type="entry name" value="Znf_FYVE_PHD"/>
</dbReference>
<evidence type="ECO:0000256" key="9">
    <source>
        <dbReference type="ARBA" id="ARBA00022729"/>
    </source>
</evidence>
<sequence>MGKFDLGADYRAPFEEAMKSDLELTAVLEDQSHDQCDAFVPAPASEAQAGSETLTMLSVQVSENSHSKVVRGSVVNGYVVYTRRKKSRRLCDGSSENAKVKRLKTSEELQANGHLPVADGGGSAEVDKIEQKKEIGSGCCMEKDISCKELKSETALAVEAGFHEVPVVMISNNGDVQRDAANKILKRYTRSALKTKAKSFDKTGGVSEAAQNANSDGKVNAAASALTTPKNNLELKMSKKIVLNKKPMTVKELFDTGILDGVSVVYMGGKKASGLRGIIKDGGILCSCSLCNGRRVIPPSQFEIHACKSYRRAAQYICLENGKSLLELLRACRGAPLHTLEATIQNVVCSPPEEKYFTCKMCKVLFPLPCVERVGSICNSCKESKESEDSSINAVVKRVRSPRLVSGSKLSSVSEQCISSQIKRHRKKRTKHQQLHKLVFEEGGLPDGTEVAYYARGQKLLEGYKKGFGILCLCCNSEVSPSQFEVHAGWASRKKPYAYIYTSNGVSLHELAISLSKGRKYSAKDNDDLCIVCWDGGDLLLCDGCPRAFHRECASLSSIPRGDWYCKFCQNMFQREKFVAHNVNAVAAGRVEGVDPIEQITKRCIRIVEDIEAELNGCALCRACDFSKSGFGPRTIIICDQCDKEYHVGCLRDHKMSYLKELPKGDWFCCQGCSIIHSTLLNLLARGAEELPQHLLDVITKKQEEKGLESLSDIDVRWRLLKGNTASPETRPFLLQAVTIFHECFSPIVDSISGRNLITAMVYGRKVRNQEFGRMRCAILLVNSIVVSAAMLRIFDEVVAELPLVATSSGNRGKGYCQILFSCIEKLLVSLNVKNLVLPAAEEAESLWTEKFGFKRMKPDELSNYRRNYHPIVVFQGTTMLHKMITPYPKALNFSMRFNRTLFCVSAFLTSLSLSIIIVLYGTPPIFTTTISDTDPQKNFNQLGLLSRIIKLIGVEDFVSLVLTSFGRKQDHDPQREHNEKCDNTKWDSRLILEYNVSLVLTVDLKGCANFSSVQKAVDAVPESSPDHRTLIIVDSGTYREKVVVEENKTNLIIQGKGYLNTVIEWNDTANSTGGTVKSYSAAIFASKFTAYNISFKNTAPAPSPGVSGAQAVALRVSGDEAAFYGCGMYGAQDTLNDDSGRHYFKECFIQGSIDFIFGNARSLYEDCSLNSIAKEEGDEISGSITAHGREWEKEETGFSFVNCRIGGSGKVWLGRAWGPYATVVFLTTTMSDVVAPQGWNDWSNSTRDTSVFFGEYHCSGVGATYSSRVSYGRQLTDDEAAPFMDVSFINGNDWLLNHQY</sequence>
<evidence type="ECO:0000313" key="24">
    <source>
        <dbReference type="Proteomes" id="UP000634136"/>
    </source>
</evidence>
<dbReference type="SUPFAM" id="SSF57903">
    <property type="entry name" value="FYVE/PHD zinc finger"/>
    <property type="match status" value="2"/>
</dbReference>
<dbReference type="InterPro" id="IPR059153">
    <property type="entry name" value="NSD_PHD-1st"/>
</dbReference>
<dbReference type="GO" id="GO:0042393">
    <property type="term" value="F:histone binding"/>
    <property type="evidence" value="ECO:0007669"/>
    <property type="project" value="TreeGrafter"/>
</dbReference>
<feature type="domain" description="PHD-type" evidence="21">
    <location>
        <begin position="527"/>
        <end position="572"/>
    </location>
</feature>
<dbReference type="GO" id="GO:0005634">
    <property type="term" value="C:nucleus"/>
    <property type="evidence" value="ECO:0007669"/>
    <property type="project" value="UniProtKB-SubCell"/>
</dbReference>
<feature type="active site" evidence="20">
    <location>
        <position position="1155"/>
    </location>
</feature>
<dbReference type="Pfam" id="PF01095">
    <property type="entry name" value="Pectinesterase"/>
    <property type="match status" value="1"/>
</dbReference>
<dbReference type="PANTHER" id="PTHR47025:SF28">
    <property type="entry name" value="ACYL-COA N-ACYLTRANSFERASE WITH RING_FYVE_PHD-TYPE ZINC FINGER DOMAIN-CONTAINING PROTEIN"/>
    <property type="match status" value="1"/>
</dbReference>
<dbReference type="GO" id="GO:0016747">
    <property type="term" value="F:acyltransferase activity, transferring groups other than amino-acyl groups"/>
    <property type="evidence" value="ECO:0007669"/>
    <property type="project" value="InterPro"/>
</dbReference>
<name>A0A834SIZ3_9FABA</name>
<dbReference type="OrthoDB" id="1903104at2759"/>
<dbReference type="GO" id="GO:0042545">
    <property type="term" value="P:cell wall modification"/>
    <property type="evidence" value="ECO:0007669"/>
    <property type="project" value="InterPro"/>
</dbReference>
<evidence type="ECO:0000256" key="3">
    <source>
        <dbReference type="ARBA" id="ARBA00005184"/>
    </source>
</evidence>
<evidence type="ECO:0000256" key="1">
    <source>
        <dbReference type="ARBA" id="ARBA00004123"/>
    </source>
</evidence>
<keyword evidence="7" id="KW-0964">Secreted</keyword>
<dbReference type="InterPro" id="IPR001965">
    <property type="entry name" value="Znf_PHD"/>
</dbReference>
<evidence type="ECO:0000256" key="8">
    <source>
        <dbReference type="ARBA" id="ARBA00022723"/>
    </source>
</evidence>
<evidence type="ECO:0000256" key="17">
    <source>
        <dbReference type="ARBA" id="ARBA00047928"/>
    </source>
</evidence>
<evidence type="ECO:0000256" key="5">
    <source>
        <dbReference type="ARBA" id="ARBA00013229"/>
    </source>
</evidence>
<evidence type="ECO:0000256" key="11">
    <source>
        <dbReference type="ARBA" id="ARBA00022801"/>
    </source>
</evidence>
<keyword evidence="15" id="KW-0539">Nucleus</keyword>
<dbReference type="InterPro" id="IPR000070">
    <property type="entry name" value="Pectinesterase_cat"/>
</dbReference>
<dbReference type="FunFam" id="3.30.40.10:FF:000494">
    <property type="entry name" value="Acyl-CoA N-acyltransferase with RING/FYVE/PHD-type zinc finger domain"/>
    <property type="match status" value="1"/>
</dbReference>
<dbReference type="InterPro" id="IPR019787">
    <property type="entry name" value="Znf_PHD-finger"/>
</dbReference>
<feature type="domain" description="N-acetyltransferase" evidence="22">
    <location>
        <begin position="724"/>
        <end position="885"/>
    </location>
</feature>
<dbReference type="Gene3D" id="3.30.40.10">
    <property type="entry name" value="Zinc/RING finger domain, C3HC4 (zinc finger)"/>
    <property type="match status" value="2"/>
</dbReference>
<dbReference type="GO" id="GO:0045944">
    <property type="term" value="P:positive regulation of transcription by RNA polymerase II"/>
    <property type="evidence" value="ECO:0007669"/>
    <property type="project" value="TreeGrafter"/>
</dbReference>
<dbReference type="InterPro" id="IPR033131">
    <property type="entry name" value="Pectinesterase_Asp_AS"/>
</dbReference>
<keyword evidence="24" id="KW-1185">Reference proteome</keyword>
<keyword evidence="12" id="KW-0862">Zinc</keyword>
<comment type="function">
    <text evidence="18">Acts in the modification of cell walls via demethylesterification of cell wall pectin.</text>
</comment>
<dbReference type="PROSITE" id="PS00503">
    <property type="entry name" value="PECTINESTERASE_2"/>
    <property type="match status" value="1"/>
</dbReference>
<evidence type="ECO:0000256" key="2">
    <source>
        <dbReference type="ARBA" id="ARBA00004191"/>
    </source>
</evidence>
<dbReference type="Pfam" id="PF23209">
    <property type="entry name" value="IDM1_C"/>
    <property type="match status" value="1"/>
</dbReference>
<dbReference type="PROSITE" id="PS01359">
    <property type="entry name" value="ZF_PHD_1"/>
    <property type="match status" value="1"/>
</dbReference>
<keyword evidence="13" id="KW-0063">Aspartyl esterase</keyword>
<evidence type="ECO:0000256" key="20">
    <source>
        <dbReference type="PROSITE-ProRule" id="PRU10040"/>
    </source>
</evidence>
<evidence type="ECO:0000259" key="22">
    <source>
        <dbReference type="PROSITE" id="PS51186"/>
    </source>
</evidence>
<evidence type="ECO:0000256" key="15">
    <source>
        <dbReference type="ARBA" id="ARBA00023242"/>
    </source>
</evidence>
<evidence type="ECO:0000256" key="19">
    <source>
        <dbReference type="PROSITE-ProRule" id="PRU00146"/>
    </source>
</evidence>
<comment type="pathway">
    <text evidence="3">Glycan metabolism; pectin degradation; 2-dehydro-3-deoxy-D-gluconate from pectin: step 1/5.</text>
</comment>
<keyword evidence="11" id="KW-0378">Hydrolase</keyword>
<dbReference type="GO" id="GO:0008270">
    <property type="term" value="F:zinc ion binding"/>
    <property type="evidence" value="ECO:0007669"/>
    <property type="project" value="UniProtKB-KW"/>
</dbReference>
<dbReference type="GO" id="GO:0003682">
    <property type="term" value="F:chromatin binding"/>
    <property type="evidence" value="ECO:0007669"/>
    <property type="project" value="TreeGrafter"/>
</dbReference>
<feature type="domain" description="PHD-type" evidence="21">
    <location>
        <begin position="618"/>
        <end position="676"/>
    </location>
</feature>
<protein>
    <recommendedName>
        <fullName evidence="5">pectinesterase</fullName>
        <ecNumber evidence="5">3.1.1.11</ecNumber>
    </recommendedName>
</protein>
<dbReference type="Pfam" id="PF23011">
    <property type="entry name" value="PHD-1st_NSD"/>
    <property type="match status" value="1"/>
</dbReference>
<comment type="subcellular location">
    <subcellularLocation>
        <location evidence="1">Nucleus</location>
    </subcellularLocation>
    <subcellularLocation>
        <location evidence="2">Secreted</location>
        <location evidence="2">Cell wall</location>
    </subcellularLocation>
</comment>
<keyword evidence="16" id="KW-0961">Cell wall biogenesis/degradation</keyword>
<dbReference type="InterPro" id="IPR013083">
    <property type="entry name" value="Znf_RING/FYVE/PHD"/>
</dbReference>
<dbReference type="InterPro" id="IPR019786">
    <property type="entry name" value="Zinc_finger_PHD-type_CS"/>
</dbReference>
<evidence type="ECO:0000256" key="16">
    <source>
        <dbReference type="ARBA" id="ARBA00023316"/>
    </source>
</evidence>
<evidence type="ECO:0000256" key="12">
    <source>
        <dbReference type="ARBA" id="ARBA00022833"/>
    </source>
</evidence>
<dbReference type="EC" id="3.1.1.11" evidence="5"/>
<evidence type="ECO:0000256" key="7">
    <source>
        <dbReference type="ARBA" id="ARBA00022525"/>
    </source>
</evidence>
<evidence type="ECO:0000256" key="13">
    <source>
        <dbReference type="ARBA" id="ARBA00023085"/>
    </source>
</evidence>
<dbReference type="Proteomes" id="UP000634136">
    <property type="component" value="Unassembled WGS sequence"/>
</dbReference>
<dbReference type="Pfam" id="PF16135">
    <property type="entry name" value="TDBD"/>
    <property type="match status" value="2"/>
</dbReference>
<keyword evidence="6" id="KW-0134">Cell wall</keyword>
<proteinExistence type="inferred from homology"/>
<comment type="caution">
    <text evidence="23">The sequence shown here is derived from an EMBL/GenBank/DDBJ whole genome shotgun (WGS) entry which is preliminary data.</text>
</comment>
<dbReference type="GO" id="GO:0000977">
    <property type="term" value="F:RNA polymerase II transcription regulatory region sequence-specific DNA binding"/>
    <property type="evidence" value="ECO:0007669"/>
    <property type="project" value="TreeGrafter"/>
</dbReference>
<accession>A0A834SIZ3</accession>
<dbReference type="PROSITE" id="PS50016">
    <property type="entry name" value="ZF_PHD_2"/>
    <property type="match status" value="2"/>
</dbReference>
<evidence type="ECO:0000256" key="4">
    <source>
        <dbReference type="ARBA" id="ARBA00008891"/>
    </source>
</evidence>
<gene>
    <name evidence="23" type="ORF">G2W53_043497</name>
</gene>
<dbReference type="InterPro" id="IPR056511">
    <property type="entry name" value="IDM1_C"/>
</dbReference>
<dbReference type="InterPro" id="IPR000182">
    <property type="entry name" value="GNAT_dom"/>
</dbReference>
<evidence type="ECO:0000256" key="10">
    <source>
        <dbReference type="ARBA" id="ARBA00022771"/>
    </source>
</evidence>
<dbReference type="PROSITE" id="PS51186">
    <property type="entry name" value="GNAT"/>
    <property type="match status" value="1"/>
</dbReference>
<dbReference type="GO" id="GO:0030599">
    <property type="term" value="F:pectinesterase activity"/>
    <property type="evidence" value="ECO:0007669"/>
    <property type="project" value="UniProtKB-EC"/>
</dbReference>